<sequence length="298" mass="33329">MPINPQRLDSQRLGRRALLENSTLLLTAASMAPATVFADDVPSPFKIGLVTDLHYADKPVAGNRYYRETLAKLEQAALQFEQADPAFIVELGDLIDAADSVQTEQRYLKTINREFATICSERHYVLGNHCVDTLRKEEFLGGVGQEKSYYSFNQGGFHFIVLDACFRSDGQPYGRKNSVWTDANIPPAELDWLQADLKSNQSPVIVFAHQRLDVSNSHGVKNNADVRRVLEESGNVRVVFQGHSHQNDLKDIGGIHYCTLVAMVEGSGTDNNGYSTLNLYRDGTIAVDGFRKQADYRW</sequence>
<reference evidence="2 3" key="1">
    <citation type="submission" date="2019-02" db="EMBL/GenBank/DDBJ databases">
        <title>Deep-cultivation of Planctomycetes and their phenomic and genomic characterization uncovers novel biology.</title>
        <authorList>
            <person name="Wiegand S."/>
            <person name="Jogler M."/>
            <person name="Boedeker C."/>
            <person name="Pinto D."/>
            <person name="Vollmers J."/>
            <person name="Rivas-Marin E."/>
            <person name="Kohn T."/>
            <person name="Peeters S.H."/>
            <person name="Heuer A."/>
            <person name="Rast P."/>
            <person name="Oberbeckmann S."/>
            <person name="Bunk B."/>
            <person name="Jeske O."/>
            <person name="Meyerdierks A."/>
            <person name="Storesund J.E."/>
            <person name="Kallscheuer N."/>
            <person name="Luecker S."/>
            <person name="Lage O.M."/>
            <person name="Pohl T."/>
            <person name="Merkel B.J."/>
            <person name="Hornburger P."/>
            <person name="Mueller R.-W."/>
            <person name="Bruemmer F."/>
            <person name="Labrenz M."/>
            <person name="Spormann A.M."/>
            <person name="Op Den Camp H."/>
            <person name="Overmann J."/>
            <person name="Amann R."/>
            <person name="Jetten M.S.M."/>
            <person name="Mascher T."/>
            <person name="Medema M.H."/>
            <person name="Devos D.P."/>
            <person name="Kaster A.-K."/>
            <person name="Ovreas L."/>
            <person name="Rohde M."/>
            <person name="Galperin M.Y."/>
            <person name="Jogler C."/>
        </authorList>
    </citation>
    <scope>NUCLEOTIDE SEQUENCE [LARGE SCALE GENOMIC DNA]</scope>
    <source>
        <strain evidence="2 3">CA85</strain>
    </source>
</reference>
<comment type="caution">
    <text evidence="2">The sequence shown here is derived from an EMBL/GenBank/DDBJ whole genome shotgun (WGS) entry which is preliminary data.</text>
</comment>
<dbReference type="InterPro" id="IPR029052">
    <property type="entry name" value="Metallo-depent_PP-like"/>
</dbReference>
<accession>A0A5C5YJJ4</accession>
<dbReference type="EMBL" id="SJPK01000001">
    <property type="protein sequence ID" value="TWT75055.1"/>
    <property type="molecule type" value="Genomic_DNA"/>
</dbReference>
<keyword evidence="2" id="KW-0378">Hydrolase</keyword>
<evidence type="ECO:0000259" key="1">
    <source>
        <dbReference type="Pfam" id="PF00149"/>
    </source>
</evidence>
<dbReference type="EC" id="3.1.4.17" evidence="2"/>
<dbReference type="PANTHER" id="PTHR16509:SF1">
    <property type="entry name" value="MANGANESE-DEPENDENT ADP-RIBOSE_CDP-ALCOHOL DIPHOSPHATASE"/>
    <property type="match status" value="1"/>
</dbReference>
<dbReference type="GO" id="GO:0004114">
    <property type="term" value="F:3',5'-cyclic-nucleotide phosphodiesterase activity"/>
    <property type="evidence" value="ECO:0007669"/>
    <property type="project" value="UniProtKB-EC"/>
</dbReference>
<dbReference type="OrthoDB" id="211986at2"/>
<proteinExistence type="predicted"/>
<evidence type="ECO:0000313" key="3">
    <source>
        <dbReference type="Proteomes" id="UP000318053"/>
    </source>
</evidence>
<dbReference type="InterPro" id="IPR004843">
    <property type="entry name" value="Calcineurin-like_PHP"/>
</dbReference>
<gene>
    <name evidence="2" type="primary">cpdA</name>
    <name evidence="2" type="ORF">CA85_03430</name>
</gene>
<feature type="domain" description="Calcineurin-like phosphoesterase" evidence="1">
    <location>
        <begin position="45"/>
        <end position="246"/>
    </location>
</feature>
<dbReference type="RefSeq" id="WP_146389551.1">
    <property type="nucleotide sequence ID" value="NZ_SJPK01000001.1"/>
</dbReference>
<dbReference type="SUPFAM" id="SSF56300">
    <property type="entry name" value="Metallo-dependent phosphatases"/>
    <property type="match status" value="1"/>
</dbReference>
<keyword evidence="3" id="KW-1185">Reference proteome</keyword>
<name>A0A5C5YJJ4_9BACT</name>
<protein>
    <submittedName>
        <fullName evidence="2">3',5'-cyclic adenosine monophosphate phosphodiesterase CpdA</fullName>
        <ecNumber evidence="2">3.1.4.17</ecNumber>
    </submittedName>
</protein>
<evidence type="ECO:0000313" key="2">
    <source>
        <dbReference type="EMBL" id="TWT75055.1"/>
    </source>
</evidence>
<dbReference type="Proteomes" id="UP000318053">
    <property type="component" value="Unassembled WGS sequence"/>
</dbReference>
<dbReference type="Gene3D" id="3.60.21.10">
    <property type="match status" value="2"/>
</dbReference>
<dbReference type="Pfam" id="PF00149">
    <property type="entry name" value="Metallophos"/>
    <property type="match status" value="1"/>
</dbReference>
<dbReference type="AlphaFoldDB" id="A0A5C5YJJ4"/>
<dbReference type="PANTHER" id="PTHR16509">
    <property type="match status" value="1"/>
</dbReference>
<organism evidence="2 3">
    <name type="scientific">Allorhodopirellula solitaria</name>
    <dbReference type="NCBI Taxonomy" id="2527987"/>
    <lineage>
        <taxon>Bacteria</taxon>
        <taxon>Pseudomonadati</taxon>
        <taxon>Planctomycetota</taxon>
        <taxon>Planctomycetia</taxon>
        <taxon>Pirellulales</taxon>
        <taxon>Pirellulaceae</taxon>
        <taxon>Allorhodopirellula</taxon>
    </lineage>
</organism>